<keyword evidence="1" id="KW-1185">Reference proteome</keyword>
<dbReference type="OrthoDB" id="5989058at2759"/>
<dbReference type="RefSeq" id="XP_031560857.1">
    <property type="nucleotide sequence ID" value="XM_031704997.1"/>
</dbReference>
<organism evidence="1 2">
    <name type="scientific">Actinia tenebrosa</name>
    <name type="common">Australian red waratah sea anemone</name>
    <dbReference type="NCBI Taxonomy" id="6105"/>
    <lineage>
        <taxon>Eukaryota</taxon>
        <taxon>Metazoa</taxon>
        <taxon>Cnidaria</taxon>
        <taxon>Anthozoa</taxon>
        <taxon>Hexacorallia</taxon>
        <taxon>Actiniaria</taxon>
        <taxon>Actiniidae</taxon>
        <taxon>Actinia</taxon>
    </lineage>
</organism>
<reference evidence="2" key="1">
    <citation type="submission" date="2025-08" db="UniProtKB">
        <authorList>
            <consortium name="RefSeq"/>
        </authorList>
    </citation>
    <scope>IDENTIFICATION</scope>
    <source>
        <tissue evidence="2">Tentacle</tissue>
    </source>
</reference>
<evidence type="ECO:0000313" key="1">
    <source>
        <dbReference type="Proteomes" id="UP000515163"/>
    </source>
</evidence>
<proteinExistence type="predicted"/>
<dbReference type="InParanoid" id="A0A6P8I735"/>
<accession>A0A6P8I735</accession>
<dbReference type="AlphaFoldDB" id="A0A6P8I735"/>
<protein>
    <submittedName>
        <fullName evidence="2">Uncharacterized protein LOC116296886</fullName>
    </submittedName>
</protein>
<gene>
    <name evidence="2" type="primary">LOC116296886</name>
</gene>
<dbReference type="GeneID" id="116296886"/>
<sequence length="145" mass="15966">MIGKELTHEQVNKLSEEEIKKFHKRYEAALASKTTDAVADSAIRLAPKLLGLALPIDDVEQLRKDISEDYVIAQELKITCGWLSLKCGKLMAVASAALHVAQQVDLKEVLGSSGTSWKDFKKDREVERVFEAALAEVPDQVASST</sequence>
<name>A0A6P8I735_ACTTE</name>
<dbReference type="Proteomes" id="UP000515163">
    <property type="component" value="Unplaced"/>
</dbReference>
<dbReference type="KEGG" id="aten:116296886"/>
<evidence type="ECO:0000313" key="2">
    <source>
        <dbReference type="RefSeq" id="XP_031560857.1"/>
    </source>
</evidence>